<dbReference type="SMART" id="SM00731">
    <property type="entry name" value="SprT"/>
    <property type="match status" value="1"/>
</dbReference>
<feature type="binding site" evidence="7">
    <location>
        <position position="124"/>
    </location>
    <ligand>
        <name>Zn(2+)</name>
        <dbReference type="ChEBI" id="CHEBI:29105"/>
    </ligand>
</feature>
<accession>B1KHR0</accession>
<evidence type="ECO:0000256" key="6">
    <source>
        <dbReference type="ARBA" id="ARBA00022833"/>
    </source>
</evidence>
<evidence type="ECO:0000256" key="1">
    <source>
        <dbReference type="ARBA" id="ARBA00004496"/>
    </source>
</evidence>
<dbReference type="eggNOG" id="COG3091">
    <property type="taxonomic scope" value="Bacteria"/>
</dbReference>
<dbReference type="Gene3D" id="3.30.2010.10">
    <property type="entry name" value="Metalloproteases ('zincins'), catalytic domain"/>
    <property type="match status" value="1"/>
</dbReference>
<dbReference type="InterPro" id="IPR035240">
    <property type="entry name" value="SprT_Zn_ribbon"/>
</dbReference>
<dbReference type="Proteomes" id="UP000002168">
    <property type="component" value="Chromosome"/>
</dbReference>
<dbReference type="PANTHER" id="PTHR38773:SF1">
    <property type="entry name" value="PROTEIN SPRT"/>
    <property type="match status" value="1"/>
</dbReference>
<keyword evidence="10" id="KW-1185">Reference proteome</keyword>
<reference evidence="9 10" key="1">
    <citation type="submission" date="2008-02" db="EMBL/GenBank/DDBJ databases">
        <title>Complete sequence of Shewanella woodyi ATCC 51908.</title>
        <authorList>
            <consortium name="US DOE Joint Genome Institute"/>
            <person name="Copeland A."/>
            <person name="Lucas S."/>
            <person name="Lapidus A."/>
            <person name="Glavina del Rio T."/>
            <person name="Dalin E."/>
            <person name="Tice H."/>
            <person name="Bruce D."/>
            <person name="Goodwin L."/>
            <person name="Pitluck S."/>
            <person name="Sims D."/>
            <person name="Brettin T."/>
            <person name="Detter J.C."/>
            <person name="Han C."/>
            <person name="Kuske C.R."/>
            <person name="Schmutz J."/>
            <person name="Larimer F."/>
            <person name="Land M."/>
            <person name="Hauser L."/>
            <person name="Kyrpides N."/>
            <person name="Lykidis A."/>
            <person name="Zhao J.-S."/>
            <person name="Richardson P."/>
        </authorList>
    </citation>
    <scope>NUCLEOTIDE SEQUENCE [LARGE SCALE GENOMIC DNA]</scope>
    <source>
        <strain evidence="10">ATCC 51908 / MS32</strain>
    </source>
</reference>
<evidence type="ECO:0000313" key="9">
    <source>
        <dbReference type="EMBL" id="ACA88388.1"/>
    </source>
</evidence>
<evidence type="ECO:0000256" key="2">
    <source>
        <dbReference type="ARBA" id="ARBA00006591"/>
    </source>
</evidence>
<dbReference type="GO" id="GO:0006950">
    <property type="term" value="P:response to stress"/>
    <property type="evidence" value="ECO:0007669"/>
    <property type="project" value="UniProtKB-ARBA"/>
</dbReference>
<feature type="active site" evidence="7">
    <location>
        <position position="125"/>
    </location>
</feature>
<keyword evidence="6 7" id="KW-0862">Zinc</keyword>
<comment type="similarity">
    <text evidence="2 7">Belongs to the SprT family.</text>
</comment>
<dbReference type="Pfam" id="PF17283">
    <property type="entry name" value="Zn_ribbon_SprT"/>
    <property type="match status" value="1"/>
</dbReference>
<dbReference type="HAMAP" id="MF_00746">
    <property type="entry name" value="SprT"/>
    <property type="match status" value="1"/>
</dbReference>
<gene>
    <name evidence="7" type="primary">sprT</name>
    <name evidence="9" type="ordered locus">Swoo_4132</name>
</gene>
<dbReference type="InterPro" id="IPR023483">
    <property type="entry name" value="Uncharacterised_SprT"/>
</dbReference>
<dbReference type="NCBIfam" id="NF003421">
    <property type="entry name" value="PRK04860.1"/>
    <property type="match status" value="1"/>
</dbReference>
<protein>
    <recommendedName>
        <fullName evidence="3 7">Protein SprT</fullName>
    </recommendedName>
</protein>
<evidence type="ECO:0000256" key="7">
    <source>
        <dbReference type="HAMAP-Rule" id="MF_00746"/>
    </source>
</evidence>
<evidence type="ECO:0000256" key="4">
    <source>
        <dbReference type="ARBA" id="ARBA00022490"/>
    </source>
</evidence>
<dbReference type="InterPro" id="IPR006640">
    <property type="entry name" value="SprT-like_domain"/>
</dbReference>
<proteinExistence type="inferred from homology"/>
<evidence type="ECO:0000313" key="10">
    <source>
        <dbReference type="Proteomes" id="UP000002168"/>
    </source>
</evidence>
<evidence type="ECO:0000256" key="3">
    <source>
        <dbReference type="ARBA" id="ARBA00020082"/>
    </source>
</evidence>
<comment type="cofactor">
    <cofactor evidence="7">
        <name>Zn(2+)</name>
        <dbReference type="ChEBI" id="CHEBI:29105"/>
    </cofactor>
    <text evidence="7">Binds 1 zinc ion.</text>
</comment>
<organism evidence="9 10">
    <name type="scientific">Shewanella woodyi (strain ATCC 51908 / MS32)</name>
    <dbReference type="NCBI Taxonomy" id="392500"/>
    <lineage>
        <taxon>Bacteria</taxon>
        <taxon>Pseudomonadati</taxon>
        <taxon>Pseudomonadota</taxon>
        <taxon>Gammaproteobacteria</taxon>
        <taxon>Alteromonadales</taxon>
        <taxon>Shewanellaceae</taxon>
        <taxon>Shewanella</taxon>
    </lineage>
</organism>
<dbReference type="EMBL" id="CP000961">
    <property type="protein sequence ID" value="ACA88388.1"/>
    <property type="molecule type" value="Genomic_DNA"/>
</dbReference>
<name>B1KHR0_SHEWM</name>
<dbReference type="GO" id="GO:0005737">
    <property type="term" value="C:cytoplasm"/>
    <property type="evidence" value="ECO:0007669"/>
    <property type="project" value="UniProtKB-SubCell"/>
</dbReference>
<comment type="subcellular location">
    <subcellularLocation>
        <location evidence="1 7">Cytoplasm</location>
    </subcellularLocation>
</comment>
<keyword evidence="4 7" id="KW-0963">Cytoplasm</keyword>
<evidence type="ECO:0000256" key="5">
    <source>
        <dbReference type="ARBA" id="ARBA00022723"/>
    </source>
</evidence>
<dbReference type="KEGG" id="swd:Swoo_4132"/>
<feature type="domain" description="SprT-like" evidence="8">
    <location>
        <begin position="62"/>
        <end position="211"/>
    </location>
</feature>
<dbReference type="HOGENOM" id="CLU_113336_0_1_6"/>
<keyword evidence="5 7" id="KW-0479">Metal-binding</keyword>
<sequence length="212" mass="24622">MLGFSEHRLIDEPVVLMFNLFRPSNTKTLSKKNLRAKSSTNQAEYFNLTHTFSSALHNQVALRVLECYDIAEKQLKQVFPRPEINFKLRGKSAGTAHLQQNQLRFNSTLLTENQDAFFEQVIPHEICHLLAHQLYGRVKPHGREWQALMVTLFKLHPSTTHSMNTQSVEGKQFSYRCDCGPVNLSVRRHNKVVRGETQYRCRRCKRELVADL</sequence>
<dbReference type="GO" id="GO:0008270">
    <property type="term" value="F:zinc ion binding"/>
    <property type="evidence" value="ECO:0007669"/>
    <property type="project" value="UniProtKB-UniRule"/>
</dbReference>
<dbReference type="AlphaFoldDB" id="B1KHR0"/>
<dbReference type="Pfam" id="PF10263">
    <property type="entry name" value="SprT-like"/>
    <property type="match status" value="1"/>
</dbReference>
<dbReference type="PANTHER" id="PTHR38773">
    <property type="entry name" value="PROTEIN SPRT"/>
    <property type="match status" value="1"/>
</dbReference>
<dbReference type="RefSeq" id="WP_012326717.1">
    <property type="nucleotide sequence ID" value="NC_010506.1"/>
</dbReference>
<feature type="binding site" evidence="7">
    <location>
        <position position="128"/>
    </location>
    <ligand>
        <name>Zn(2+)</name>
        <dbReference type="ChEBI" id="CHEBI:29105"/>
    </ligand>
</feature>
<dbReference type="STRING" id="392500.Swoo_4132"/>
<evidence type="ECO:0000259" key="8">
    <source>
        <dbReference type="SMART" id="SM00731"/>
    </source>
</evidence>